<feature type="transmembrane region" description="Helical" evidence="7">
    <location>
        <begin position="121"/>
        <end position="139"/>
    </location>
</feature>
<dbReference type="AlphaFoldDB" id="A0A7G1HY75"/>
<keyword evidence="9" id="KW-1185">Reference proteome</keyword>
<keyword evidence="3" id="KW-1003">Cell membrane</keyword>
<feature type="transmembrane region" description="Helical" evidence="7">
    <location>
        <begin position="83"/>
        <end position="109"/>
    </location>
</feature>
<feature type="transmembrane region" description="Helical" evidence="7">
    <location>
        <begin position="357"/>
        <end position="377"/>
    </location>
</feature>
<reference evidence="9" key="1">
    <citation type="submission" date="2020-07" db="EMBL/GenBank/DDBJ databases">
        <title>Complete genome sequencing of Coprobacter sp. strain 2CBH44.</title>
        <authorList>
            <person name="Sakamoto M."/>
            <person name="Murakami T."/>
            <person name="Mori H."/>
        </authorList>
    </citation>
    <scope>NUCLEOTIDE SEQUENCE [LARGE SCALE GENOMIC DNA]</scope>
    <source>
        <strain evidence="9">2CBH44</strain>
    </source>
</reference>
<keyword evidence="6 7" id="KW-0472">Membrane</keyword>
<keyword evidence="4 7" id="KW-0812">Transmembrane</keyword>
<gene>
    <name evidence="8" type="ORF">Cop2CBH44_29530</name>
</gene>
<dbReference type="GO" id="GO:0005886">
    <property type="term" value="C:plasma membrane"/>
    <property type="evidence" value="ECO:0007669"/>
    <property type="project" value="UniProtKB-SubCell"/>
</dbReference>
<feature type="transmembrane region" description="Helical" evidence="7">
    <location>
        <begin position="328"/>
        <end position="345"/>
    </location>
</feature>
<evidence type="ECO:0000313" key="8">
    <source>
        <dbReference type="EMBL" id="BCI64600.1"/>
    </source>
</evidence>
<feature type="transmembrane region" description="Helical" evidence="7">
    <location>
        <begin position="415"/>
        <end position="435"/>
    </location>
</feature>
<evidence type="ECO:0000256" key="1">
    <source>
        <dbReference type="ARBA" id="ARBA00004651"/>
    </source>
</evidence>
<dbReference type="KEGG" id="copr:Cop2CBH44_29530"/>
<dbReference type="RefSeq" id="WP_021929762.1">
    <property type="nucleotide sequence ID" value="NZ_AP023322.1"/>
</dbReference>
<dbReference type="Pfam" id="PF13440">
    <property type="entry name" value="Polysacc_synt_3"/>
    <property type="match status" value="1"/>
</dbReference>
<dbReference type="PANTHER" id="PTHR30250:SF10">
    <property type="entry name" value="LIPOPOLYSACCHARIDE BIOSYNTHESIS PROTEIN WZXC"/>
    <property type="match status" value="1"/>
</dbReference>
<sequence>MKNISELKNKGLKSSAWNFLNLLTNQLRNFIVTLILARLLTPADFGLVSMAMVLNAILDFFVDFGFSSAIIRKEKITEVETSTVFWLNIGIGGICTLLTFLCAPVFAWFYEMPQLENVVLVTSWSFFISSFGTLQTALFQRTLNFRAPFKARLISSIASGILGIILAICGFGVWALVFSNLLGWLLYSISIWMMSTWRPQFVLKLRDVSEMVSFGWKITLSTLINRVFKQMDTLIIGKIYSAASLGLFNRAQSLNLLVIDYSFSSIRSVMLPTLSKLQNDEEALRYSVLKLLNVISFLTFLFSGLVYVCADDLILLLYGNQWEGAIEIFRILGLFSISLCLPVVFDSVMTVANRMNMYLWSSVLRSSMLIFAIPFGIYYGLTAYVWAISIIGIIKLIPTLFTTRSCIGLPIRSQLTAIMRYALPFLIPLVIWHFIMFQTEYHIVNILVKSLFFTVIYIMLNFIMRNEGYATCKGLIIQVINKKFKRNEKI</sequence>
<evidence type="ECO:0000256" key="7">
    <source>
        <dbReference type="SAM" id="Phobius"/>
    </source>
</evidence>
<feature type="transmembrane region" description="Helical" evidence="7">
    <location>
        <begin position="441"/>
        <end position="463"/>
    </location>
</feature>
<comment type="similarity">
    <text evidence="2">Belongs to the polysaccharide synthase family.</text>
</comment>
<feature type="transmembrane region" description="Helical" evidence="7">
    <location>
        <begin position="383"/>
        <end position="403"/>
    </location>
</feature>
<evidence type="ECO:0000256" key="6">
    <source>
        <dbReference type="ARBA" id="ARBA00023136"/>
    </source>
</evidence>
<dbReference type="CDD" id="cd13127">
    <property type="entry name" value="MATE_tuaB_like"/>
    <property type="match status" value="1"/>
</dbReference>
<protein>
    <submittedName>
        <fullName evidence="8">Lipopolysaccharide biosynthesis protein</fullName>
    </submittedName>
</protein>
<dbReference type="EMBL" id="AP023322">
    <property type="protein sequence ID" value="BCI64600.1"/>
    <property type="molecule type" value="Genomic_DNA"/>
</dbReference>
<feature type="transmembrane region" description="Helical" evidence="7">
    <location>
        <begin position="288"/>
        <end position="308"/>
    </location>
</feature>
<comment type="subcellular location">
    <subcellularLocation>
        <location evidence="1">Cell membrane</location>
        <topology evidence="1">Multi-pass membrane protein</topology>
    </subcellularLocation>
</comment>
<feature type="transmembrane region" description="Helical" evidence="7">
    <location>
        <begin position="151"/>
        <end position="175"/>
    </location>
</feature>
<accession>A0A7G1HY75</accession>
<evidence type="ECO:0000313" key="9">
    <source>
        <dbReference type="Proteomes" id="UP000594042"/>
    </source>
</evidence>
<keyword evidence="5 7" id="KW-1133">Transmembrane helix</keyword>
<evidence type="ECO:0000256" key="2">
    <source>
        <dbReference type="ARBA" id="ARBA00007430"/>
    </source>
</evidence>
<name>A0A7G1HY75_9BACT</name>
<proteinExistence type="inferred from homology"/>
<evidence type="ECO:0000256" key="5">
    <source>
        <dbReference type="ARBA" id="ARBA00022989"/>
    </source>
</evidence>
<evidence type="ECO:0000256" key="4">
    <source>
        <dbReference type="ARBA" id="ARBA00022692"/>
    </source>
</evidence>
<organism evidence="8 9">
    <name type="scientific">Coprobacter secundus subsp. similis</name>
    <dbReference type="NCBI Taxonomy" id="2751153"/>
    <lineage>
        <taxon>Bacteria</taxon>
        <taxon>Pseudomonadati</taxon>
        <taxon>Bacteroidota</taxon>
        <taxon>Bacteroidia</taxon>
        <taxon>Bacteroidales</taxon>
        <taxon>Barnesiellaceae</taxon>
        <taxon>Coprobacter</taxon>
    </lineage>
</organism>
<dbReference type="PANTHER" id="PTHR30250">
    <property type="entry name" value="PST FAMILY PREDICTED COLANIC ACID TRANSPORTER"/>
    <property type="match status" value="1"/>
</dbReference>
<dbReference type="Proteomes" id="UP000594042">
    <property type="component" value="Chromosome"/>
</dbReference>
<evidence type="ECO:0000256" key="3">
    <source>
        <dbReference type="ARBA" id="ARBA00022475"/>
    </source>
</evidence>
<dbReference type="InterPro" id="IPR050833">
    <property type="entry name" value="Poly_Biosynth_Transport"/>
</dbReference>